<feature type="region of interest" description="Disordered" evidence="1">
    <location>
        <begin position="311"/>
        <end position="339"/>
    </location>
</feature>
<feature type="region of interest" description="Disordered" evidence="1">
    <location>
        <begin position="139"/>
        <end position="169"/>
    </location>
</feature>
<dbReference type="EMBL" id="LUCM01007310">
    <property type="protein sequence ID" value="KAA0190182.1"/>
    <property type="molecule type" value="Genomic_DNA"/>
</dbReference>
<comment type="caution">
    <text evidence="3">The sequence shown here is derived from an EMBL/GenBank/DDBJ whole genome shotgun (WGS) entry which is preliminary data.</text>
</comment>
<evidence type="ECO:0000313" key="4">
    <source>
        <dbReference type="Proteomes" id="UP000728185"/>
    </source>
</evidence>
<gene>
    <name evidence="3" type="ORF">FBUS_01872</name>
</gene>
<feature type="transmembrane region" description="Helical" evidence="2">
    <location>
        <begin position="474"/>
        <end position="495"/>
    </location>
</feature>
<dbReference type="Proteomes" id="UP000728185">
    <property type="component" value="Unassembled WGS sequence"/>
</dbReference>
<name>A0A8E0VF61_9TREM</name>
<evidence type="ECO:0000256" key="2">
    <source>
        <dbReference type="SAM" id="Phobius"/>
    </source>
</evidence>
<evidence type="ECO:0000256" key="1">
    <source>
        <dbReference type="SAM" id="MobiDB-lite"/>
    </source>
</evidence>
<feature type="compositionally biased region" description="Polar residues" evidence="1">
    <location>
        <begin position="197"/>
        <end position="207"/>
    </location>
</feature>
<dbReference type="OrthoDB" id="6276894at2759"/>
<organism evidence="3 4">
    <name type="scientific">Fasciolopsis buskii</name>
    <dbReference type="NCBI Taxonomy" id="27845"/>
    <lineage>
        <taxon>Eukaryota</taxon>
        <taxon>Metazoa</taxon>
        <taxon>Spiralia</taxon>
        <taxon>Lophotrochozoa</taxon>
        <taxon>Platyhelminthes</taxon>
        <taxon>Trematoda</taxon>
        <taxon>Digenea</taxon>
        <taxon>Plagiorchiida</taxon>
        <taxon>Echinostomata</taxon>
        <taxon>Echinostomatoidea</taxon>
        <taxon>Fasciolidae</taxon>
        <taxon>Fasciolopsis</taxon>
    </lineage>
</organism>
<keyword evidence="2" id="KW-0812">Transmembrane</keyword>
<keyword evidence="4" id="KW-1185">Reference proteome</keyword>
<keyword evidence="2" id="KW-1133">Transmembrane helix</keyword>
<feature type="region of interest" description="Disordered" evidence="1">
    <location>
        <begin position="194"/>
        <end position="224"/>
    </location>
</feature>
<accession>A0A8E0VF61</accession>
<keyword evidence="2" id="KW-0472">Membrane</keyword>
<protein>
    <submittedName>
        <fullName evidence="3">Uncharacterized protein</fullName>
    </submittedName>
</protein>
<reference evidence="3" key="1">
    <citation type="submission" date="2019-05" db="EMBL/GenBank/DDBJ databases">
        <title>Annotation for the trematode Fasciolopsis buski.</title>
        <authorList>
            <person name="Choi Y.-J."/>
        </authorList>
    </citation>
    <scope>NUCLEOTIDE SEQUENCE</scope>
    <source>
        <strain evidence="3">HT</strain>
        <tissue evidence="3">Whole worm</tissue>
    </source>
</reference>
<dbReference type="AlphaFoldDB" id="A0A8E0VF61"/>
<proteinExistence type="predicted"/>
<sequence length="497" mass="51966">MSENLNPAVVNPTKRILPKASSLEHSAASPAVSPMVMLAPNQRPSLSSADSFPTSSSLPIGHRLSVCAALTDDSRSEESMEAAQELMGIQMRTRLRLCLRSRSLHLTPGPPGTYHPGWYACNRASVVFPASLPNSSNGSVFCSTRDTPSPPSLLRSHTDDPISSRPLSEYSASGLDANSDWSSFSSGVVKRCDVRGGSQSRNRSPVGNSGEPVRYATRSGGRSPISGEVALRLAPANSGVLHDAEVKHSNNLHRLSIGSSGSAMLTSSVAGSSGANRSRLHPAAASLVRTGVSGAIEPLFSAVHRASSLGANDTRNLDKHRRPSSVSVSGSGPGRTTKAITDAPARHFPVATSSPAPGSLPTPLISTSVALGPSLPPVSASHLLLMREHSLSTSSCRPDTSPSHQLDGPVTAASNGSICAPVRVTAAVGLRNKPSGSFYKYYNTQASPSLSITYHPLYFGSKCSSLNSFKKFSFNYVGFALLIVISSIAFLAVCLTV</sequence>
<evidence type="ECO:0000313" key="3">
    <source>
        <dbReference type="EMBL" id="KAA0190182.1"/>
    </source>
</evidence>